<dbReference type="GO" id="GO:0005576">
    <property type="term" value="C:extracellular region"/>
    <property type="evidence" value="ECO:0007669"/>
    <property type="project" value="UniProtKB-SubCell"/>
</dbReference>
<dbReference type="InterPro" id="IPR006073">
    <property type="entry name" value="GTP-bd"/>
</dbReference>
<protein>
    <recommendedName>
        <fullName evidence="11">MACPF domain-containing protein</fullName>
    </recommendedName>
</protein>
<dbReference type="Pfam" id="PF01823">
    <property type="entry name" value="MACPF"/>
    <property type="match status" value="1"/>
</dbReference>
<evidence type="ECO:0008006" key="11">
    <source>
        <dbReference type="Google" id="ProtNLM"/>
    </source>
</evidence>
<reference evidence="9 10" key="1">
    <citation type="submission" date="2015-04" db="EMBL/GenBank/DDBJ databases">
        <title>Complete genome sequence of Schizopora paradoxa KUC8140, a cosmopolitan wood degrader in East Asia.</title>
        <authorList>
            <consortium name="DOE Joint Genome Institute"/>
            <person name="Min B."/>
            <person name="Park H."/>
            <person name="Jang Y."/>
            <person name="Kim J.-J."/>
            <person name="Kim K.H."/>
            <person name="Pangilinan J."/>
            <person name="Lipzen A."/>
            <person name="Riley R."/>
            <person name="Grigoriev I.V."/>
            <person name="Spatafora J.W."/>
            <person name="Choi I.-G."/>
        </authorList>
    </citation>
    <scope>NUCLEOTIDE SEQUENCE [LARGE SCALE GENOMIC DNA]</scope>
    <source>
        <strain evidence="9 10">KUC8140</strain>
    </source>
</reference>
<dbReference type="CDD" id="cd00882">
    <property type="entry name" value="Ras_like_GTPase"/>
    <property type="match status" value="1"/>
</dbReference>
<dbReference type="InterPro" id="IPR027417">
    <property type="entry name" value="P-loop_NTPase"/>
</dbReference>
<dbReference type="Pfam" id="PF01926">
    <property type="entry name" value="MMR_HSR1"/>
    <property type="match status" value="1"/>
</dbReference>
<dbReference type="InParanoid" id="A0A0H2SD35"/>
<dbReference type="InterPro" id="IPR020864">
    <property type="entry name" value="MACPF"/>
</dbReference>
<feature type="domain" description="G" evidence="8">
    <location>
        <begin position="104"/>
        <end position="166"/>
    </location>
</feature>
<dbReference type="GO" id="GO:0016020">
    <property type="term" value="C:membrane"/>
    <property type="evidence" value="ECO:0007669"/>
    <property type="project" value="UniProtKB-SubCell"/>
</dbReference>
<evidence type="ECO:0000256" key="4">
    <source>
        <dbReference type="ARBA" id="ARBA00023136"/>
    </source>
</evidence>
<evidence type="ECO:0000313" key="9">
    <source>
        <dbReference type="EMBL" id="KLO14871.1"/>
    </source>
</evidence>
<keyword evidence="4" id="KW-0472">Membrane</keyword>
<evidence type="ECO:0000259" key="8">
    <source>
        <dbReference type="Pfam" id="PF01926"/>
    </source>
</evidence>
<name>A0A0H2SD35_9AGAM</name>
<keyword evidence="3" id="KW-0964">Secreted</keyword>
<keyword evidence="10" id="KW-1185">Reference proteome</keyword>
<gene>
    <name evidence="9" type="ORF">SCHPADRAFT_902865</name>
</gene>
<dbReference type="PROSITE" id="PS00279">
    <property type="entry name" value="MACPF_1"/>
    <property type="match status" value="1"/>
</dbReference>
<organism evidence="9 10">
    <name type="scientific">Schizopora paradoxa</name>
    <dbReference type="NCBI Taxonomy" id="27342"/>
    <lineage>
        <taxon>Eukaryota</taxon>
        <taxon>Fungi</taxon>
        <taxon>Dikarya</taxon>
        <taxon>Basidiomycota</taxon>
        <taxon>Agaricomycotina</taxon>
        <taxon>Agaricomycetes</taxon>
        <taxon>Hymenochaetales</taxon>
        <taxon>Schizoporaceae</taxon>
        <taxon>Schizopora</taxon>
    </lineage>
</organism>
<dbReference type="InterPro" id="IPR020863">
    <property type="entry name" value="MACPF_CS"/>
</dbReference>
<evidence type="ECO:0000256" key="3">
    <source>
        <dbReference type="ARBA" id="ARBA00022525"/>
    </source>
</evidence>
<evidence type="ECO:0000313" key="10">
    <source>
        <dbReference type="Proteomes" id="UP000053477"/>
    </source>
</evidence>
<dbReference type="GO" id="GO:0005525">
    <property type="term" value="F:GTP binding"/>
    <property type="evidence" value="ECO:0007669"/>
    <property type="project" value="InterPro"/>
</dbReference>
<dbReference type="Proteomes" id="UP000053477">
    <property type="component" value="Unassembled WGS sequence"/>
</dbReference>
<accession>A0A0H2SD35</accession>
<sequence>MSTKSLSLSENNLARFNTSTSSRTNRTPNVASLTSAEVSSPPTSSSSDILRIPRDNDELRRLVTRLSSNQDIPLGVRKRSLVSVLVKYASGLSTGRLCGTVVMLLMGRSGSGKSRTINKLVGSNLLDTGRYASTTKEVQRVTIPAVQNDIELDLSFDDTPGLEDTTFSDREQNTILFRKYCQTFSSGTREKEAEEFLSICEGIGHGHISKCSPTFRNRVYPNAILVTASWNSIKHDAQNDVNNFTSDVGKSLQYLYSSGLYDNERRNIVVVVTHSMLGYDTDCHDMTDVEAGVQWKEDALVKESIIQEIAVKIFGAGNVVPVAFVENGSSEKALKRFRNLPNGEQSHRNLFYHLKSLFERNDGCGSDLQGLHSLGSVICGEVAYKSSSTIARSVAGERFPEVQDNVSLMSSSTTLRPPSTSTDALDSLARLLLGATINPITGKVGGGRAVNATELHIRQAEDFRFSRLSLSGSPGDLEKQLSLTFAPRVLHDFDYQGPQIGGNVSTIYAIKEIAVATIGSSSAQISTEVLSSLLSLPPWRPNDPKSTKQYQLFFHRYGTHFIRTASLGGFAAIALSYSYPPTLSEVSNFIQTGQGTVPFDLDFSGLRCEGGEVEGRALEYGLQFLFNNSQQYRDQIWELRKSRWMEALRRDPVFLMNEVSTGFEWIYNATGIPSNTAHNLREASRWYMEDKKKVVDLPALTETKAYASEFLPRVELRNSVESSIEDSINWISNVVDKFIDRVMSGLAVAGTIAVVGAAVALLA</sequence>
<feature type="compositionally biased region" description="Low complexity" evidence="6">
    <location>
        <begin position="15"/>
        <end position="29"/>
    </location>
</feature>
<proteinExistence type="predicted"/>
<feature type="region of interest" description="Disordered" evidence="6">
    <location>
        <begin position="1"/>
        <end position="50"/>
    </location>
</feature>
<evidence type="ECO:0000256" key="1">
    <source>
        <dbReference type="ARBA" id="ARBA00004370"/>
    </source>
</evidence>
<evidence type="ECO:0000256" key="6">
    <source>
        <dbReference type="SAM" id="MobiDB-lite"/>
    </source>
</evidence>
<feature type="compositionally biased region" description="Polar residues" evidence="6">
    <location>
        <begin position="1"/>
        <end position="14"/>
    </location>
</feature>
<keyword evidence="5" id="KW-1015">Disulfide bond</keyword>
<dbReference type="AlphaFoldDB" id="A0A0H2SD35"/>
<evidence type="ECO:0000256" key="5">
    <source>
        <dbReference type="ARBA" id="ARBA00023157"/>
    </source>
</evidence>
<feature type="domain" description="MACPF" evidence="7">
    <location>
        <begin position="517"/>
        <end position="570"/>
    </location>
</feature>
<dbReference type="SUPFAM" id="SSF52540">
    <property type="entry name" value="P-loop containing nucleoside triphosphate hydrolases"/>
    <property type="match status" value="1"/>
</dbReference>
<evidence type="ECO:0000259" key="7">
    <source>
        <dbReference type="Pfam" id="PF01823"/>
    </source>
</evidence>
<comment type="subcellular location">
    <subcellularLocation>
        <location evidence="1">Membrane</location>
    </subcellularLocation>
    <subcellularLocation>
        <location evidence="2">Secreted</location>
    </subcellularLocation>
</comment>
<dbReference type="Gene3D" id="3.40.50.300">
    <property type="entry name" value="P-loop containing nucleotide triphosphate hydrolases"/>
    <property type="match status" value="1"/>
</dbReference>
<dbReference type="OrthoDB" id="2913746at2759"/>
<evidence type="ECO:0000256" key="2">
    <source>
        <dbReference type="ARBA" id="ARBA00004613"/>
    </source>
</evidence>
<dbReference type="EMBL" id="KQ085937">
    <property type="protein sequence ID" value="KLO14871.1"/>
    <property type="molecule type" value="Genomic_DNA"/>
</dbReference>